<feature type="transmembrane region" description="Helical" evidence="7">
    <location>
        <begin position="147"/>
        <end position="165"/>
    </location>
</feature>
<dbReference type="PROSITE" id="PS50850">
    <property type="entry name" value="MFS"/>
    <property type="match status" value="1"/>
</dbReference>
<dbReference type="InterPro" id="IPR036259">
    <property type="entry name" value="MFS_trans_sf"/>
</dbReference>
<feature type="transmembrane region" description="Helical" evidence="7">
    <location>
        <begin position="359"/>
        <end position="381"/>
    </location>
</feature>
<dbReference type="PANTHER" id="PTHR48022:SF83">
    <property type="entry name" value="MAJOR FACILITATOR SUPERFAMILY (MFS) PROFILE DOMAIN-CONTAINING PROTEIN"/>
    <property type="match status" value="1"/>
</dbReference>
<keyword evidence="5 7" id="KW-0472">Membrane</keyword>
<sequence>MAPQRQTPQKPQDDAFSDQDQCKKRWNDMDKDGDLVRSMSITEGQITCVLEAASPDGSFLEAARAWPYAIVWSIVFSNTLILVAYSPAWIAQLYALPAFTTRFGYEYQGQYVIDAKWQAALAAASMGGQFIGAPAIAILMDKYGRKPAFMGCLVVIACFTFIQVFSTTLPVLLTGTILVGTALGCFGVLSLTYAMEVAPLHLRGVLGGIYSIGIVIGPLLSVVIAQGAVHMSSAWAYRMGFAVQWAWPLFLLPSVILAPESPVWLIRQGRAADAEAALRRLAVGDLDVLPDLERIVALDLHEQSLEASSSYLDIFKGTNLRRTFISAISYASIATTGNTLANNGAYFMLLVGVDADTGFYWSLACSLGAFLGSLPSLWILAKYRRRWIYFWAQLASAVSLLAIGFIQLNPQYYETYNSVFAQGAFMVIWNLIYGAVIGPLSTVIMGEVPSNALRAKTVAFATMTQVALVVLGLTINPYFLDPEHGHLQGYAGFIAGGSGLLWTAWSFFCLPETSLSVERLDELFDNKVSARHFVE</sequence>
<feature type="domain" description="Major facilitator superfamily (MFS) profile" evidence="8">
    <location>
        <begin position="72"/>
        <end position="514"/>
    </location>
</feature>
<feature type="compositionally biased region" description="Polar residues" evidence="6">
    <location>
        <begin position="1"/>
        <end position="10"/>
    </location>
</feature>
<evidence type="ECO:0000256" key="6">
    <source>
        <dbReference type="SAM" id="MobiDB-lite"/>
    </source>
</evidence>
<feature type="transmembrane region" description="Helical" evidence="7">
    <location>
        <begin position="457"/>
        <end position="478"/>
    </location>
</feature>
<evidence type="ECO:0000256" key="5">
    <source>
        <dbReference type="ARBA" id="ARBA00023136"/>
    </source>
</evidence>
<dbReference type="InterPro" id="IPR005828">
    <property type="entry name" value="MFS_sugar_transport-like"/>
</dbReference>
<feature type="transmembrane region" description="Helical" evidence="7">
    <location>
        <begin position="205"/>
        <end position="229"/>
    </location>
</feature>
<dbReference type="EMBL" id="CABFNP030000459">
    <property type="protein sequence ID" value="CAI6019613.1"/>
    <property type="molecule type" value="Genomic_DNA"/>
</dbReference>
<feature type="transmembrane region" description="Helical" evidence="7">
    <location>
        <begin position="115"/>
        <end position="140"/>
    </location>
</feature>
<keyword evidence="4 7" id="KW-1133">Transmembrane helix</keyword>
<protein>
    <recommendedName>
        <fullName evidence="8">Major facilitator superfamily (MFS) profile domain-containing protein</fullName>
    </recommendedName>
</protein>
<dbReference type="Gene3D" id="1.20.1250.20">
    <property type="entry name" value="MFS general substrate transporter like domains"/>
    <property type="match status" value="1"/>
</dbReference>
<evidence type="ECO:0000259" key="8">
    <source>
        <dbReference type="PROSITE" id="PS50850"/>
    </source>
</evidence>
<dbReference type="Proteomes" id="UP001160390">
    <property type="component" value="Unassembled WGS sequence"/>
</dbReference>
<dbReference type="InterPro" id="IPR050360">
    <property type="entry name" value="MFS_Sugar_Transporters"/>
</dbReference>
<dbReference type="SUPFAM" id="SSF103473">
    <property type="entry name" value="MFS general substrate transporter"/>
    <property type="match status" value="1"/>
</dbReference>
<feature type="transmembrane region" description="Helical" evidence="7">
    <location>
        <begin position="324"/>
        <end position="347"/>
    </location>
</feature>
<accession>A0AA35LQU3</accession>
<evidence type="ECO:0000313" key="9">
    <source>
        <dbReference type="EMBL" id="CAI6019613.1"/>
    </source>
</evidence>
<dbReference type="InterPro" id="IPR005829">
    <property type="entry name" value="Sugar_transporter_CS"/>
</dbReference>
<dbReference type="Pfam" id="PF00083">
    <property type="entry name" value="Sugar_tr"/>
    <property type="match status" value="1"/>
</dbReference>
<proteinExistence type="inferred from homology"/>
<feature type="region of interest" description="Disordered" evidence="6">
    <location>
        <begin position="1"/>
        <end position="30"/>
    </location>
</feature>
<feature type="transmembrane region" description="Helical" evidence="7">
    <location>
        <begin position="420"/>
        <end position="445"/>
    </location>
</feature>
<keyword evidence="10" id="KW-1185">Reference proteome</keyword>
<organism evidence="9 10">
    <name type="scientific">Clonostachys chloroleuca</name>
    <dbReference type="NCBI Taxonomy" id="1926264"/>
    <lineage>
        <taxon>Eukaryota</taxon>
        <taxon>Fungi</taxon>
        <taxon>Dikarya</taxon>
        <taxon>Ascomycota</taxon>
        <taxon>Pezizomycotina</taxon>
        <taxon>Sordariomycetes</taxon>
        <taxon>Hypocreomycetidae</taxon>
        <taxon>Hypocreales</taxon>
        <taxon>Bionectriaceae</taxon>
        <taxon>Clonostachys</taxon>
    </lineage>
</organism>
<feature type="transmembrane region" description="Helical" evidence="7">
    <location>
        <begin position="235"/>
        <end position="258"/>
    </location>
</feature>
<name>A0AA35LQU3_9HYPO</name>
<gene>
    <name evidence="9" type="ORF">CCHLO57077_00013333</name>
</gene>
<dbReference type="PANTHER" id="PTHR48022">
    <property type="entry name" value="PLASTIDIC GLUCOSE TRANSPORTER 4"/>
    <property type="match status" value="1"/>
</dbReference>
<reference evidence="9" key="1">
    <citation type="submission" date="2023-01" db="EMBL/GenBank/DDBJ databases">
        <authorList>
            <person name="Piombo E."/>
        </authorList>
    </citation>
    <scope>NUCLEOTIDE SEQUENCE</scope>
</reference>
<evidence type="ECO:0000256" key="2">
    <source>
        <dbReference type="ARBA" id="ARBA00010992"/>
    </source>
</evidence>
<comment type="similarity">
    <text evidence="2">Belongs to the major facilitator superfamily. Sugar transporter (TC 2.A.1.1) family.</text>
</comment>
<feature type="compositionally biased region" description="Basic and acidic residues" evidence="6">
    <location>
        <begin position="20"/>
        <end position="30"/>
    </location>
</feature>
<feature type="transmembrane region" description="Helical" evidence="7">
    <location>
        <begin position="171"/>
        <end position="193"/>
    </location>
</feature>
<feature type="transmembrane region" description="Helical" evidence="7">
    <location>
        <begin position="69"/>
        <end position="95"/>
    </location>
</feature>
<evidence type="ECO:0000256" key="7">
    <source>
        <dbReference type="SAM" id="Phobius"/>
    </source>
</evidence>
<feature type="transmembrane region" description="Helical" evidence="7">
    <location>
        <begin position="388"/>
        <end position="408"/>
    </location>
</feature>
<feature type="transmembrane region" description="Helical" evidence="7">
    <location>
        <begin position="490"/>
        <end position="510"/>
    </location>
</feature>
<dbReference type="InterPro" id="IPR020846">
    <property type="entry name" value="MFS_dom"/>
</dbReference>
<comment type="caution">
    <text evidence="9">The sequence shown here is derived from an EMBL/GenBank/DDBJ whole genome shotgun (WGS) entry which is preliminary data.</text>
</comment>
<dbReference type="GO" id="GO:0016020">
    <property type="term" value="C:membrane"/>
    <property type="evidence" value="ECO:0007669"/>
    <property type="project" value="UniProtKB-SubCell"/>
</dbReference>
<evidence type="ECO:0000256" key="1">
    <source>
        <dbReference type="ARBA" id="ARBA00004141"/>
    </source>
</evidence>
<dbReference type="GO" id="GO:0005351">
    <property type="term" value="F:carbohydrate:proton symporter activity"/>
    <property type="evidence" value="ECO:0007669"/>
    <property type="project" value="TreeGrafter"/>
</dbReference>
<evidence type="ECO:0000256" key="4">
    <source>
        <dbReference type="ARBA" id="ARBA00022989"/>
    </source>
</evidence>
<evidence type="ECO:0000256" key="3">
    <source>
        <dbReference type="ARBA" id="ARBA00022692"/>
    </source>
</evidence>
<dbReference type="AlphaFoldDB" id="A0AA35LQU3"/>
<dbReference type="FunFam" id="1.20.1250.20:FF:000078">
    <property type="entry name" value="MFS maltose transporter, putative"/>
    <property type="match status" value="1"/>
</dbReference>
<comment type="subcellular location">
    <subcellularLocation>
        <location evidence="1">Membrane</location>
        <topology evidence="1">Multi-pass membrane protein</topology>
    </subcellularLocation>
</comment>
<dbReference type="PROSITE" id="PS00216">
    <property type="entry name" value="SUGAR_TRANSPORT_1"/>
    <property type="match status" value="1"/>
</dbReference>
<evidence type="ECO:0000313" key="10">
    <source>
        <dbReference type="Proteomes" id="UP001160390"/>
    </source>
</evidence>
<keyword evidence="3 7" id="KW-0812">Transmembrane</keyword>